<dbReference type="GO" id="GO:0016491">
    <property type="term" value="F:oxidoreductase activity"/>
    <property type="evidence" value="ECO:0007669"/>
    <property type="project" value="UniProtKB-KW"/>
</dbReference>
<evidence type="ECO:0000313" key="11">
    <source>
        <dbReference type="EMBL" id="RYQ99646.1"/>
    </source>
</evidence>
<comment type="cofactor">
    <cofactor evidence="2">
        <name>FAD</name>
        <dbReference type="ChEBI" id="CHEBI:57692"/>
    </cofactor>
</comment>
<evidence type="ECO:0000313" key="12">
    <source>
        <dbReference type="Proteomes" id="UP000289738"/>
    </source>
</evidence>
<organism evidence="11 12">
    <name type="scientific">Arachis hypogaea</name>
    <name type="common">Peanut</name>
    <dbReference type="NCBI Taxonomy" id="3818"/>
    <lineage>
        <taxon>Eukaryota</taxon>
        <taxon>Viridiplantae</taxon>
        <taxon>Streptophyta</taxon>
        <taxon>Embryophyta</taxon>
        <taxon>Tracheophyta</taxon>
        <taxon>Spermatophyta</taxon>
        <taxon>Magnoliopsida</taxon>
        <taxon>eudicotyledons</taxon>
        <taxon>Gunneridae</taxon>
        <taxon>Pentapetalae</taxon>
        <taxon>rosids</taxon>
        <taxon>fabids</taxon>
        <taxon>Fabales</taxon>
        <taxon>Fabaceae</taxon>
        <taxon>Papilionoideae</taxon>
        <taxon>50 kb inversion clade</taxon>
        <taxon>dalbergioids sensu lato</taxon>
        <taxon>Dalbergieae</taxon>
        <taxon>Pterocarpus clade</taxon>
        <taxon>Arachis</taxon>
    </lineage>
</organism>
<evidence type="ECO:0000256" key="9">
    <source>
        <dbReference type="ARBA" id="ARBA00034078"/>
    </source>
</evidence>
<name>A0A444YCL2_ARAHY</name>
<reference evidence="11 12" key="1">
    <citation type="submission" date="2019-01" db="EMBL/GenBank/DDBJ databases">
        <title>Sequencing of cultivated peanut Arachis hypogaea provides insights into genome evolution and oil improvement.</title>
        <authorList>
            <person name="Chen X."/>
        </authorList>
    </citation>
    <scope>NUCLEOTIDE SEQUENCE [LARGE SCALE GENOMIC DNA]</scope>
    <source>
        <strain evidence="12">cv. Fuhuasheng</strain>
        <tissue evidence="11">Leaves</tissue>
    </source>
</reference>
<keyword evidence="12" id="KW-1185">Reference proteome</keyword>
<evidence type="ECO:0000256" key="7">
    <source>
        <dbReference type="ARBA" id="ARBA00023004"/>
    </source>
</evidence>
<sequence length="306" mass="33206">MGQGLHTKVAQIAASAFNIPLSSVFISDTSTDKVPNSSPTAASASSDMYGAAVLDACEQIKARMEPVASRNNFNSFAELAVVCFAERIDLSGHGFFITPDIGFDWKMGKGKPFGYFTYGAAFSEVEIDTLTGDFHTRVASRIMVLVLSRNPAIDVGQTEGAFIQGLGWLALELKWGDAAHKWISPGCLYTCGPGAYKIPSINDVPLKFNVSLLKLTPWLLTLFIVVCHPNVKAIHSSKAVGEPPFFLASAVFFAIKDAIRAARLEVGWSDWFPLDNPATPERIRMACLDDIASSLINSDFHPTLRV</sequence>
<accession>A0A444YCL2</accession>
<comment type="similarity">
    <text evidence="3">Belongs to the xanthine dehydrogenase family.</text>
</comment>
<evidence type="ECO:0000256" key="4">
    <source>
        <dbReference type="ARBA" id="ARBA00022714"/>
    </source>
</evidence>
<evidence type="ECO:0000256" key="6">
    <source>
        <dbReference type="ARBA" id="ARBA00023002"/>
    </source>
</evidence>
<evidence type="ECO:0000256" key="8">
    <source>
        <dbReference type="ARBA" id="ARBA00023014"/>
    </source>
</evidence>
<evidence type="ECO:0000256" key="5">
    <source>
        <dbReference type="ARBA" id="ARBA00022723"/>
    </source>
</evidence>
<keyword evidence="6" id="KW-0560">Oxidoreductase</keyword>
<evidence type="ECO:0000256" key="2">
    <source>
        <dbReference type="ARBA" id="ARBA00001974"/>
    </source>
</evidence>
<dbReference type="GO" id="GO:0051537">
    <property type="term" value="F:2 iron, 2 sulfur cluster binding"/>
    <property type="evidence" value="ECO:0007669"/>
    <property type="project" value="UniProtKB-KW"/>
</dbReference>
<dbReference type="Pfam" id="PF20256">
    <property type="entry name" value="MoCoBD_2"/>
    <property type="match status" value="1"/>
</dbReference>
<evidence type="ECO:0000256" key="1">
    <source>
        <dbReference type="ARBA" id="ARBA00001924"/>
    </source>
</evidence>
<keyword evidence="4" id="KW-0001">2Fe-2S</keyword>
<gene>
    <name evidence="11" type="ORF">Ahy_B07g087612</name>
</gene>
<dbReference type="Gene3D" id="3.30.365.10">
    <property type="entry name" value="Aldehyde oxidase/xanthine dehydrogenase, molybdopterin binding domain"/>
    <property type="match status" value="2"/>
</dbReference>
<comment type="cofactor">
    <cofactor evidence="9">
        <name>[2Fe-2S] cluster</name>
        <dbReference type="ChEBI" id="CHEBI:190135"/>
    </cofactor>
</comment>
<dbReference type="Proteomes" id="UP000289738">
    <property type="component" value="Chromosome B07"/>
</dbReference>
<evidence type="ECO:0000256" key="3">
    <source>
        <dbReference type="ARBA" id="ARBA00006849"/>
    </source>
</evidence>
<dbReference type="GO" id="GO:0005506">
    <property type="term" value="F:iron ion binding"/>
    <property type="evidence" value="ECO:0007669"/>
    <property type="project" value="InterPro"/>
</dbReference>
<dbReference type="InterPro" id="IPR046867">
    <property type="entry name" value="AldOxase/xan_DH_MoCoBD2"/>
</dbReference>
<evidence type="ECO:0000259" key="10">
    <source>
        <dbReference type="Pfam" id="PF20256"/>
    </source>
</evidence>
<comment type="cofactor">
    <cofactor evidence="1">
        <name>Mo-molybdopterin</name>
        <dbReference type="ChEBI" id="CHEBI:71302"/>
    </cofactor>
</comment>
<dbReference type="EMBL" id="SDMP01000017">
    <property type="protein sequence ID" value="RYQ99646.1"/>
    <property type="molecule type" value="Genomic_DNA"/>
</dbReference>
<dbReference type="InterPro" id="IPR016208">
    <property type="entry name" value="Ald_Oxase/xanthine_DH-like"/>
</dbReference>
<dbReference type="PANTHER" id="PTHR45444:SF3">
    <property type="entry name" value="XANTHINE DEHYDROGENASE"/>
    <property type="match status" value="1"/>
</dbReference>
<dbReference type="InterPro" id="IPR037165">
    <property type="entry name" value="AldOxase/xan_DH_Mopterin-bd_sf"/>
</dbReference>
<keyword evidence="5" id="KW-0479">Metal-binding</keyword>
<protein>
    <recommendedName>
        <fullName evidence="10">Aldehyde oxidase/xanthine dehydrogenase second molybdopterin binding domain-containing protein</fullName>
    </recommendedName>
</protein>
<keyword evidence="8" id="KW-0411">Iron-sulfur</keyword>
<dbReference type="PANTHER" id="PTHR45444">
    <property type="entry name" value="XANTHINE DEHYDROGENASE"/>
    <property type="match status" value="1"/>
</dbReference>
<proteinExistence type="inferred from homology"/>
<comment type="caution">
    <text evidence="11">The sequence shown here is derived from an EMBL/GenBank/DDBJ whole genome shotgun (WGS) entry which is preliminary data.</text>
</comment>
<dbReference type="SUPFAM" id="SSF56003">
    <property type="entry name" value="Molybdenum cofactor-binding domain"/>
    <property type="match status" value="1"/>
</dbReference>
<dbReference type="FunFam" id="3.30.365.10:FF:000002">
    <property type="entry name" value="Xanthine dehydrogenase oxidase"/>
    <property type="match status" value="1"/>
</dbReference>
<dbReference type="AlphaFoldDB" id="A0A444YCL2"/>
<keyword evidence="7" id="KW-0408">Iron</keyword>
<feature type="domain" description="Aldehyde oxidase/xanthine dehydrogenase second molybdopterin binding" evidence="10">
    <location>
        <begin position="1"/>
        <end position="205"/>
    </location>
</feature>